<feature type="binding site" evidence="8">
    <location>
        <position position="167"/>
    </location>
    <ligand>
        <name>ATP</name>
        <dbReference type="ChEBI" id="CHEBI:30616"/>
    </ligand>
</feature>
<comment type="function">
    <text evidence="8 10">Plays an essential role in the initiation and regulation of chromosomal replication. ATP-DnaA binds to the origin of replication (oriC) to initiate formation of the DNA replication initiation complex once per cell cycle. Binds the DnaA box (a 9 base pair repeat at the origin) and separates the double-stranded (ds)DNA. Forms a right-handed helical filament on oriC DNA; dsDNA binds to the exterior of the filament while single-stranded (ss)DNA is stabiized in the filament's interior. The ATP-DnaA-oriC complex binds and stabilizes one strand of the AT-rich DNA unwinding element (DUE), permitting loading of DNA polymerase. After initiation quickly degrades to an ADP-DnaA complex that is not apt for DNA replication. Binds acidic phospholipids.</text>
</comment>
<gene>
    <name evidence="8" type="primary">dnaA</name>
    <name evidence="14" type="ORF">A2803_00970</name>
</gene>
<dbReference type="InterPro" id="IPR010921">
    <property type="entry name" value="Trp_repressor/repl_initiator"/>
</dbReference>
<dbReference type="GO" id="GO:0005524">
    <property type="term" value="F:ATP binding"/>
    <property type="evidence" value="ECO:0007669"/>
    <property type="project" value="UniProtKB-UniRule"/>
</dbReference>
<dbReference type="HAMAP" id="MF_00377">
    <property type="entry name" value="DnaA_bact"/>
    <property type="match status" value="1"/>
</dbReference>
<dbReference type="InterPro" id="IPR024633">
    <property type="entry name" value="DnaA_N_dom"/>
</dbReference>
<dbReference type="Gene3D" id="3.40.50.300">
    <property type="entry name" value="P-loop containing nucleotide triphosphate hydrolases"/>
    <property type="match status" value="1"/>
</dbReference>
<evidence type="ECO:0000256" key="4">
    <source>
        <dbReference type="ARBA" id="ARBA00022741"/>
    </source>
</evidence>
<dbReference type="SUPFAM" id="SSF48295">
    <property type="entry name" value="TrpR-like"/>
    <property type="match status" value="1"/>
</dbReference>
<feature type="domain" description="AAA+ ATPase" evidence="12">
    <location>
        <begin position="153"/>
        <end position="284"/>
    </location>
</feature>
<dbReference type="CDD" id="cd00009">
    <property type="entry name" value="AAA"/>
    <property type="match status" value="1"/>
</dbReference>
<evidence type="ECO:0000256" key="1">
    <source>
        <dbReference type="ARBA" id="ARBA00006583"/>
    </source>
</evidence>
<dbReference type="Pfam" id="PF00308">
    <property type="entry name" value="Bac_DnaA"/>
    <property type="match status" value="1"/>
</dbReference>
<evidence type="ECO:0000256" key="9">
    <source>
        <dbReference type="NCBIfam" id="TIGR00362"/>
    </source>
</evidence>
<dbReference type="AlphaFoldDB" id="A0A1F7YY52"/>
<dbReference type="GO" id="GO:0006270">
    <property type="term" value="P:DNA replication initiation"/>
    <property type="evidence" value="ECO:0007669"/>
    <property type="project" value="UniProtKB-UniRule"/>
</dbReference>
<keyword evidence="3 8" id="KW-0235">DNA replication</keyword>
<evidence type="ECO:0000256" key="3">
    <source>
        <dbReference type="ARBA" id="ARBA00022705"/>
    </source>
</evidence>
<evidence type="ECO:0000256" key="8">
    <source>
        <dbReference type="HAMAP-Rule" id="MF_00377"/>
    </source>
</evidence>
<protein>
    <recommendedName>
        <fullName evidence="8 9">Chromosomal replication initiator protein DnaA</fullName>
    </recommendedName>
</protein>
<comment type="domain">
    <text evidence="8">Domain I is involved in oligomerization and binding regulators, domain II is flexibile and of varying length in different bacteria, domain III forms the AAA+ region, while domain IV binds dsDNA.</text>
</comment>
<dbReference type="EMBL" id="MGGP01000020">
    <property type="protein sequence ID" value="OGM31839.1"/>
    <property type="molecule type" value="Genomic_DNA"/>
</dbReference>
<organism evidence="14 15">
    <name type="scientific">Candidatus Woesebacteria bacterium RIFCSPHIGHO2_01_FULL_44_21</name>
    <dbReference type="NCBI Taxonomy" id="1802503"/>
    <lineage>
        <taxon>Bacteria</taxon>
        <taxon>Candidatus Woeseibacteriota</taxon>
    </lineage>
</organism>
<dbReference type="Pfam" id="PF11638">
    <property type="entry name" value="DnaA_N"/>
    <property type="match status" value="1"/>
</dbReference>
<evidence type="ECO:0000259" key="13">
    <source>
        <dbReference type="SMART" id="SM00760"/>
    </source>
</evidence>
<dbReference type="SMART" id="SM00382">
    <property type="entry name" value="AAA"/>
    <property type="match status" value="1"/>
</dbReference>
<reference evidence="14 15" key="1">
    <citation type="journal article" date="2016" name="Nat. Commun.">
        <title>Thousands of microbial genomes shed light on interconnected biogeochemical processes in an aquifer system.</title>
        <authorList>
            <person name="Anantharaman K."/>
            <person name="Brown C.T."/>
            <person name="Hug L.A."/>
            <person name="Sharon I."/>
            <person name="Castelle C.J."/>
            <person name="Probst A.J."/>
            <person name="Thomas B.C."/>
            <person name="Singh A."/>
            <person name="Wilkins M.J."/>
            <person name="Karaoz U."/>
            <person name="Brodie E.L."/>
            <person name="Williams K.H."/>
            <person name="Hubbard S.S."/>
            <person name="Banfield J.F."/>
        </authorList>
    </citation>
    <scope>NUCLEOTIDE SEQUENCE [LARGE SCALE GENOMIC DNA]</scope>
</reference>
<dbReference type="Proteomes" id="UP000178870">
    <property type="component" value="Unassembled WGS sequence"/>
</dbReference>
<evidence type="ECO:0000256" key="7">
    <source>
        <dbReference type="ARBA" id="ARBA00023125"/>
    </source>
</evidence>
<dbReference type="Gene3D" id="1.10.1750.10">
    <property type="match status" value="1"/>
</dbReference>
<sequence length="455" mass="50597">MQKPDKDQVWHEVLASVRVAVSSATYNTWLVHTHLASLRKLDEGRYMAEIGCASSFVKNTVEERYFGLVQDSMAKTIGFPCDLTFSVKSAFMPTKTSQPTPLFEKEEEGEILMQKIARVQVRPGFTFENFAVSTTNQMAHAAAEAVAREPGAAYNPLFIWGGVGVGKTHLMHAVGHRLLGRGVEKILAVTGEDFTNDIVEGIRNKTTQAFRGKYRKLQALFVDDIQFIAGKESVQQEFFHTFNAVVGGGGQIIMTSDKPPSEIVKLEERLKSRFEAGLIVDIAPPDFELRCAIVQIKAQQKGLGLEESLVQTIAGNIDSARKVEGFLTRLMSEAKIKNKPVDLDFVNSLLGKKIEEEKRERATPEQLIDAVCSQYAIGRRALLGKGRSRIFARPRQMLMYILRVEYNLPLEEVGRLVGGRDHSTVLHGVDKIAQMASMDEGTRGDISRIKNTIRG</sequence>
<dbReference type="PANTHER" id="PTHR30050">
    <property type="entry name" value="CHROMOSOMAL REPLICATION INITIATOR PROTEIN DNAA"/>
    <property type="match status" value="1"/>
</dbReference>
<dbReference type="InterPro" id="IPR020591">
    <property type="entry name" value="Chromosome_initiator_DnaA-like"/>
</dbReference>
<dbReference type="GO" id="GO:0008289">
    <property type="term" value="F:lipid binding"/>
    <property type="evidence" value="ECO:0007669"/>
    <property type="project" value="UniProtKB-KW"/>
</dbReference>
<keyword evidence="4 8" id="KW-0547">Nucleotide-binding</keyword>
<keyword evidence="2 8" id="KW-0963">Cytoplasm</keyword>
<dbReference type="InterPro" id="IPR003593">
    <property type="entry name" value="AAA+_ATPase"/>
</dbReference>
<evidence type="ECO:0000313" key="15">
    <source>
        <dbReference type="Proteomes" id="UP000178870"/>
    </source>
</evidence>
<feature type="binding site" evidence="8">
    <location>
        <position position="168"/>
    </location>
    <ligand>
        <name>ATP</name>
        <dbReference type="ChEBI" id="CHEBI:30616"/>
    </ligand>
</feature>
<feature type="region of interest" description="Domain IV, binds dsDNA" evidence="8">
    <location>
        <begin position="335"/>
        <end position="455"/>
    </location>
</feature>
<keyword evidence="5 8" id="KW-0067">ATP-binding</keyword>
<dbReference type="GO" id="GO:0005886">
    <property type="term" value="C:plasma membrane"/>
    <property type="evidence" value="ECO:0007669"/>
    <property type="project" value="TreeGrafter"/>
</dbReference>
<dbReference type="Gene3D" id="1.10.8.60">
    <property type="match status" value="1"/>
</dbReference>
<dbReference type="Pfam" id="PF08299">
    <property type="entry name" value="Bac_DnaA_C"/>
    <property type="match status" value="1"/>
</dbReference>
<name>A0A1F7YY52_9BACT</name>
<dbReference type="SUPFAM" id="SSF52540">
    <property type="entry name" value="P-loop containing nucleoside triphosphate hydrolases"/>
    <property type="match status" value="1"/>
</dbReference>
<evidence type="ECO:0000256" key="5">
    <source>
        <dbReference type="ARBA" id="ARBA00022840"/>
    </source>
</evidence>
<dbReference type="Gene3D" id="3.30.300.180">
    <property type="match status" value="1"/>
</dbReference>
<accession>A0A1F7YY52</accession>
<evidence type="ECO:0000256" key="2">
    <source>
        <dbReference type="ARBA" id="ARBA00022490"/>
    </source>
</evidence>
<proteinExistence type="inferred from homology"/>
<feature type="binding site" evidence="8">
    <location>
        <position position="166"/>
    </location>
    <ligand>
        <name>ATP</name>
        <dbReference type="ChEBI" id="CHEBI:30616"/>
    </ligand>
</feature>
<evidence type="ECO:0000259" key="12">
    <source>
        <dbReference type="SMART" id="SM00382"/>
    </source>
</evidence>
<comment type="similarity">
    <text evidence="1 8 11">Belongs to the DnaA family.</text>
</comment>
<keyword evidence="7 8" id="KW-0238">DNA-binding</keyword>
<evidence type="ECO:0000313" key="14">
    <source>
        <dbReference type="EMBL" id="OGM31839.1"/>
    </source>
</evidence>
<dbReference type="InterPro" id="IPR013317">
    <property type="entry name" value="DnaA_dom"/>
</dbReference>
<keyword evidence="6 8" id="KW-0446">Lipid-binding</keyword>
<comment type="subunit">
    <text evidence="8">Oligomerizes as a right-handed, spiral filament on DNA at oriC.</text>
</comment>
<comment type="subcellular location">
    <subcellularLocation>
        <location evidence="8">Cytoplasm</location>
    </subcellularLocation>
</comment>
<comment type="caution">
    <text evidence="14">The sequence shown here is derived from an EMBL/GenBank/DDBJ whole genome shotgun (WGS) entry which is preliminary data.</text>
</comment>
<dbReference type="SMART" id="SM00760">
    <property type="entry name" value="Bac_DnaA_C"/>
    <property type="match status" value="1"/>
</dbReference>
<dbReference type="PANTHER" id="PTHR30050:SF2">
    <property type="entry name" value="CHROMOSOMAL REPLICATION INITIATOR PROTEIN DNAA"/>
    <property type="match status" value="1"/>
</dbReference>
<evidence type="ECO:0000256" key="10">
    <source>
        <dbReference type="RuleBase" id="RU000577"/>
    </source>
</evidence>
<dbReference type="CDD" id="cd06571">
    <property type="entry name" value="Bac_DnaA_C"/>
    <property type="match status" value="1"/>
</dbReference>
<evidence type="ECO:0000256" key="11">
    <source>
        <dbReference type="RuleBase" id="RU004227"/>
    </source>
</evidence>
<feature type="region of interest" description="Domain I, interacts with DnaA modulators" evidence="8">
    <location>
        <begin position="1"/>
        <end position="89"/>
    </location>
</feature>
<feature type="binding site" evidence="8">
    <location>
        <position position="164"/>
    </location>
    <ligand>
        <name>ATP</name>
        <dbReference type="ChEBI" id="CHEBI:30616"/>
    </ligand>
</feature>
<dbReference type="GO" id="GO:0006275">
    <property type="term" value="P:regulation of DNA replication"/>
    <property type="evidence" value="ECO:0007669"/>
    <property type="project" value="UniProtKB-UniRule"/>
</dbReference>
<dbReference type="InterPro" id="IPR001957">
    <property type="entry name" value="Chromosome_initiator_DnaA"/>
</dbReference>
<dbReference type="InterPro" id="IPR027417">
    <property type="entry name" value="P-loop_NTPase"/>
</dbReference>
<dbReference type="InterPro" id="IPR038454">
    <property type="entry name" value="DnaA_N_sf"/>
</dbReference>
<dbReference type="GO" id="GO:0003688">
    <property type="term" value="F:DNA replication origin binding"/>
    <property type="evidence" value="ECO:0007669"/>
    <property type="project" value="UniProtKB-UniRule"/>
</dbReference>
<evidence type="ECO:0000256" key="6">
    <source>
        <dbReference type="ARBA" id="ARBA00023121"/>
    </source>
</evidence>
<dbReference type="PRINTS" id="PR00051">
    <property type="entry name" value="DNAA"/>
</dbReference>
<comment type="caution">
    <text evidence="8">Lacks conserved residue(s) required for the propagation of feature annotation.</text>
</comment>
<dbReference type="GO" id="GO:0005737">
    <property type="term" value="C:cytoplasm"/>
    <property type="evidence" value="ECO:0007669"/>
    <property type="project" value="UniProtKB-SubCell"/>
</dbReference>
<dbReference type="NCBIfam" id="TIGR00362">
    <property type="entry name" value="DnaA"/>
    <property type="match status" value="1"/>
</dbReference>
<dbReference type="InterPro" id="IPR013159">
    <property type="entry name" value="DnaA_C"/>
</dbReference>
<feature type="domain" description="Chromosomal replication initiator DnaA C-terminal" evidence="13">
    <location>
        <begin position="363"/>
        <end position="432"/>
    </location>
</feature>